<feature type="domain" description="Methyltransferase" evidence="1">
    <location>
        <begin position="25"/>
        <end position="121"/>
    </location>
</feature>
<dbReference type="OrthoDB" id="4571118at2"/>
<keyword evidence="2" id="KW-0489">Methyltransferase</keyword>
<dbReference type="PANTHER" id="PTHR43464:SF89">
    <property type="entry name" value="METHYLTRANSFERASE"/>
    <property type="match status" value="1"/>
</dbReference>
<dbReference type="AlphaFoldDB" id="A0A1I7B171"/>
<accession>A0A1I7B171</accession>
<evidence type="ECO:0000259" key="1">
    <source>
        <dbReference type="Pfam" id="PF13649"/>
    </source>
</evidence>
<evidence type="ECO:0000313" key="2">
    <source>
        <dbReference type="EMBL" id="SFT80907.1"/>
    </source>
</evidence>
<dbReference type="STRING" id="1296565.SAMN05660657_03229"/>
<dbReference type="EMBL" id="FPBA01000011">
    <property type="protein sequence ID" value="SFT80907.1"/>
    <property type="molecule type" value="Genomic_DNA"/>
</dbReference>
<dbReference type="GO" id="GO:0032259">
    <property type="term" value="P:methylation"/>
    <property type="evidence" value="ECO:0007669"/>
    <property type="project" value="UniProtKB-KW"/>
</dbReference>
<protein>
    <submittedName>
        <fullName evidence="2">Methyltransferase domain-containing protein</fullName>
    </submittedName>
</protein>
<organism evidence="2 3">
    <name type="scientific">Geodermatophilus amargosae</name>
    <dbReference type="NCBI Taxonomy" id="1296565"/>
    <lineage>
        <taxon>Bacteria</taxon>
        <taxon>Bacillati</taxon>
        <taxon>Actinomycetota</taxon>
        <taxon>Actinomycetes</taxon>
        <taxon>Geodermatophilales</taxon>
        <taxon>Geodermatophilaceae</taxon>
        <taxon>Geodermatophilus</taxon>
    </lineage>
</organism>
<name>A0A1I7B171_9ACTN</name>
<reference evidence="3" key="1">
    <citation type="submission" date="2016-10" db="EMBL/GenBank/DDBJ databases">
        <authorList>
            <person name="Varghese N."/>
            <person name="Submissions S."/>
        </authorList>
    </citation>
    <scope>NUCLEOTIDE SEQUENCE [LARGE SCALE GENOMIC DNA]</scope>
    <source>
        <strain evidence="3">DSM 46136</strain>
    </source>
</reference>
<dbReference type="SUPFAM" id="SSF53335">
    <property type="entry name" value="S-adenosyl-L-methionine-dependent methyltransferases"/>
    <property type="match status" value="1"/>
</dbReference>
<dbReference type="Gene3D" id="3.40.50.150">
    <property type="entry name" value="Vaccinia Virus protein VP39"/>
    <property type="match status" value="1"/>
</dbReference>
<dbReference type="PANTHER" id="PTHR43464">
    <property type="entry name" value="METHYLTRANSFERASE"/>
    <property type="match status" value="1"/>
</dbReference>
<proteinExistence type="predicted"/>
<keyword evidence="3" id="KW-1185">Reference proteome</keyword>
<dbReference type="RefSeq" id="WP_093580716.1">
    <property type="nucleotide sequence ID" value="NZ_FPBA01000011.1"/>
</dbReference>
<dbReference type="Pfam" id="PF13649">
    <property type="entry name" value="Methyltransf_25"/>
    <property type="match status" value="1"/>
</dbReference>
<dbReference type="InterPro" id="IPR029063">
    <property type="entry name" value="SAM-dependent_MTases_sf"/>
</dbReference>
<sequence length="177" mass="17941">MSARGVSARLALVAGVVAAAPGERVLEVGCGAGVLVTALAAAVGDGRVVAVDRSARMVEAAARRNRAAVEEGRVRLVAAALVDAELGHESFDAVVAVDVRAFWTPPAPEWDVVARVLAPGGRVVLGASVMRAGDADRVRAETARAAGERGFAVTAAAQVGTVPFPTATIELRRPGDG</sequence>
<dbReference type="CDD" id="cd02440">
    <property type="entry name" value="AdoMet_MTases"/>
    <property type="match status" value="1"/>
</dbReference>
<gene>
    <name evidence="2" type="ORF">SAMN05660657_03229</name>
</gene>
<dbReference type="Proteomes" id="UP000199546">
    <property type="component" value="Unassembled WGS sequence"/>
</dbReference>
<dbReference type="InterPro" id="IPR041698">
    <property type="entry name" value="Methyltransf_25"/>
</dbReference>
<dbReference type="GO" id="GO:0010420">
    <property type="term" value="F:polyprenyldihydroxybenzoate methyltransferase activity"/>
    <property type="evidence" value="ECO:0007669"/>
    <property type="project" value="TreeGrafter"/>
</dbReference>
<evidence type="ECO:0000313" key="3">
    <source>
        <dbReference type="Proteomes" id="UP000199546"/>
    </source>
</evidence>
<keyword evidence="2" id="KW-0808">Transferase</keyword>